<feature type="compositionally biased region" description="Basic residues" evidence="1">
    <location>
        <begin position="210"/>
        <end position="226"/>
    </location>
</feature>
<evidence type="ECO:0000313" key="2">
    <source>
        <dbReference type="EMBL" id="MDR6167255.1"/>
    </source>
</evidence>
<protein>
    <recommendedName>
        <fullName evidence="4">Lipoprotein</fullName>
    </recommendedName>
</protein>
<organism evidence="2 3">
    <name type="scientific">Microbacterium paludicola</name>
    <dbReference type="NCBI Taxonomy" id="300019"/>
    <lineage>
        <taxon>Bacteria</taxon>
        <taxon>Bacillati</taxon>
        <taxon>Actinomycetota</taxon>
        <taxon>Actinomycetes</taxon>
        <taxon>Micrococcales</taxon>
        <taxon>Microbacteriaceae</taxon>
        <taxon>Microbacterium</taxon>
    </lineage>
</organism>
<keyword evidence="3" id="KW-1185">Reference proteome</keyword>
<feature type="region of interest" description="Disordered" evidence="1">
    <location>
        <begin position="201"/>
        <end position="236"/>
    </location>
</feature>
<evidence type="ECO:0000313" key="3">
    <source>
        <dbReference type="Proteomes" id="UP001260188"/>
    </source>
</evidence>
<dbReference type="EMBL" id="JAVIZA010000001">
    <property type="protein sequence ID" value="MDR6167255.1"/>
    <property type="molecule type" value="Genomic_DNA"/>
</dbReference>
<comment type="caution">
    <text evidence="2">The sequence shown here is derived from an EMBL/GenBank/DDBJ whole genome shotgun (WGS) entry which is preliminary data.</text>
</comment>
<evidence type="ECO:0008006" key="4">
    <source>
        <dbReference type="Google" id="ProtNLM"/>
    </source>
</evidence>
<evidence type="ECO:0000256" key="1">
    <source>
        <dbReference type="SAM" id="MobiDB-lite"/>
    </source>
</evidence>
<name>A0ABU1I034_9MICO</name>
<reference evidence="2 3" key="1">
    <citation type="submission" date="2023-08" db="EMBL/GenBank/DDBJ databases">
        <title>Functional and genomic diversity of the sorghum phyllosphere microbiome.</title>
        <authorList>
            <person name="Shade A."/>
        </authorList>
    </citation>
    <scope>NUCLEOTIDE SEQUENCE [LARGE SCALE GENOMIC DNA]</scope>
    <source>
        <strain evidence="2 3">SORGH_AS_0919</strain>
    </source>
</reference>
<gene>
    <name evidence="2" type="ORF">QE367_001459</name>
</gene>
<dbReference type="RefSeq" id="WP_309665733.1">
    <property type="nucleotide sequence ID" value="NZ_JAVIZA010000001.1"/>
</dbReference>
<sequence>MPRSPRDEGLRRWRTLRETSAGRLGIAAVVILPVLLASGCANPVGLEGGETYAQARDRFVAMATGVHTVVMAIEPTEWRVVDGSYGAHPTGCQRALNEGGGYRLVAVRGLELPGRDPREVAGVAVEAFASLGIDSHMADRGQGEAREVTVVAEGGMAERAVVSIRPATGQVRVSAETECAPGSAHDLATEVFAEERLPDDVWRRPPSTRQKARIRRGRHPHSVASRRGREPGTVVSDFREPVSAGHVRLGAWPVTG</sequence>
<accession>A0ABU1I034</accession>
<proteinExistence type="predicted"/>
<dbReference type="Proteomes" id="UP001260188">
    <property type="component" value="Unassembled WGS sequence"/>
</dbReference>